<dbReference type="GO" id="GO:0016887">
    <property type="term" value="F:ATP hydrolysis activity"/>
    <property type="evidence" value="ECO:0007669"/>
    <property type="project" value="InterPro"/>
</dbReference>
<dbReference type="InterPro" id="IPR003593">
    <property type="entry name" value="AAA+_ATPase"/>
</dbReference>
<dbReference type="PROSITE" id="PS50893">
    <property type="entry name" value="ABC_TRANSPORTER_2"/>
    <property type="match status" value="1"/>
</dbReference>
<gene>
    <name evidence="6" type="ORF">METZ01_LOCUS28955</name>
</gene>
<dbReference type="SMART" id="SM00382">
    <property type="entry name" value="AAA"/>
    <property type="match status" value="1"/>
</dbReference>
<dbReference type="PANTHER" id="PTHR43335">
    <property type="entry name" value="ABC TRANSPORTER, ATP-BINDING PROTEIN"/>
    <property type="match status" value="1"/>
</dbReference>
<keyword evidence="4" id="KW-0067">ATP-binding</keyword>
<sequence length="328" mass="35762">MIAVNGVSKNYGSVIAVDDLSFTVDRGEVVGFLGPNGAGKTTTMRMITGTLQPDKGEVLFDGTPITEDLTEAKRRVGYLPEANPLYDEMLVADYLQHVADLRGLSLDDTRMGIASAVEETALAAVFYRPVGECSKGYRQRIGLAAAILHRPEILILDEPTEGLDPNQRVEIRRLVGNLGKERTVLLSTHVMQEVEATCSRLVILSRGALAAIGSVQDLLANQSGTARYIVEVQGAGVTETLSGLSGVSGHTVEEVEGRVRVVLEAITEEDLRPKIFSVARDNNWMLWELYRERANLEQVFRDLTSEGLEEENPQLVALPEDLGIEGDS</sequence>
<evidence type="ECO:0000256" key="3">
    <source>
        <dbReference type="ARBA" id="ARBA00022741"/>
    </source>
</evidence>
<keyword evidence="3" id="KW-0547">Nucleotide-binding</keyword>
<evidence type="ECO:0000256" key="2">
    <source>
        <dbReference type="ARBA" id="ARBA00022448"/>
    </source>
</evidence>
<organism evidence="6">
    <name type="scientific">marine metagenome</name>
    <dbReference type="NCBI Taxonomy" id="408172"/>
    <lineage>
        <taxon>unclassified sequences</taxon>
        <taxon>metagenomes</taxon>
        <taxon>ecological metagenomes</taxon>
    </lineage>
</organism>
<dbReference type="CDD" id="cd03230">
    <property type="entry name" value="ABC_DR_subfamily_A"/>
    <property type="match status" value="1"/>
</dbReference>
<name>A0A381Q9V3_9ZZZZ</name>
<dbReference type="InterPro" id="IPR003439">
    <property type="entry name" value="ABC_transporter-like_ATP-bd"/>
</dbReference>
<evidence type="ECO:0000256" key="4">
    <source>
        <dbReference type="ARBA" id="ARBA00022840"/>
    </source>
</evidence>
<reference evidence="6" key="1">
    <citation type="submission" date="2018-05" db="EMBL/GenBank/DDBJ databases">
        <authorList>
            <person name="Lanie J.A."/>
            <person name="Ng W.-L."/>
            <person name="Kazmierczak K.M."/>
            <person name="Andrzejewski T.M."/>
            <person name="Davidsen T.M."/>
            <person name="Wayne K.J."/>
            <person name="Tettelin H."/>
            <person name="Glass J.I."/>
            <person name="Rusch D."/>
            <person name="Podicherti R."/>
            <person name="Tsui H.-C.T."/>
            <person name="Winkler M.E."/>
        </authorList>
    </citation>
    <scope>NUCLEOTIDE SEQUENCE</scope>
</reference>
<dbReference type="Pfam" id="PF00005">
    <property type="entry name" value="ABC_tran"/>
    <property type="match status" value="1"/>
</dbReference>
<accession>A0A381Q9V3</accession>
<proteinExistence type="inferred from homology"/>
<keyword evidence="2" id="KW-0813">Transport</keyword>
<dbReference type="InterPro" id="IPR027417">
    <property type="entry name" value="P-loop_NTPase"/>
</dbReference>
<dbReference type="SUPFAM" id="SSF52540">
    <property type="entry name" value="P-loop containing nucleoside triphosphate hydrolases"/>
    <property type="match status" value="1"/>
</dbReference>
<evidence type="ECO:0000259" key="5">
    <source>
        <dbReference type="PROSITE" id="PS50893"/>
    </source>
</evidence>
<evidence type="ECO:0000313" key="6">
    <source>
        <dbReference type="EMBL" id="SUZ76101.1"/>
    </source>
</evidence>
<feature type="domain" description="ABC transporter" evidence="5">
    <location>
        <begin position="2"/>
        <end position="231"/>
    </location>
</feature>
<protein>
    <recommendedName>
        <fullName evidence="5">ABC transporter domain-containing protein</fullName>
    </recommendedName>
</protein>
<dbReference type="GO" id="GO:0005524">
    <property type="term" value="F:ATP binding"/>
    <property type="evidence" value="ECO:0007669"/>
    <property type="project" value="UniProtKB-KW"/>
</dbReference>
<evidence type="ECO:0000256" key="1">
    <source>
        <dbReference type="ARBA" id="ARBA00005417"/>
    </source>
</evidence>
<dbReference type="EMBL" id="UINC01001265">
    <property type="protein sequence ID" value="SUZ76101.1"/>
    <property type="molecule type" value="Genomic_DNA"/>
</dbReference>
<dbReference type="Gene3D" id="3.40.50.300">
    <property type="entry name" value="P-loop containing nucleotide triphosphate hydrolases"/>
    <property type="match status" value="1"/>
</dbReference>
<dbReference type="AlphaFoldDB" id="A0A381Q9V3"/>
<comment type="similarity">
    <text evidence="1">Belongs to the ABC transporter superfamily.</text>
</comment>